<dbReference type="GO" id="GO:0003700">
    <property type="term" value="F:DNA-binding transcription factor activity"/>
    <property type="evidence" value="ECO:0007669"/>
    <property type="project" value="InterPro"/>
</dbReference>
<keyword evidence="1" id="KW-0805">Transcription regulation</keyword>
<dbReference type="SMART" id="SM00345">
    <property type="entry name" value="HTH_GNTR"/>
    <property type="match status" value="1"/>
</dbReference>
<dbReference type="Gene3D" id="1.10.10.10">
    <property type="entry name" value="Winged helix-like DNA-binding domain superfamily/Winged helix DNA-binding domain"/>
    <property type="match status" value="1"/>
</dbReference>
<dbReference type="Gene3D" id="1.20.120.530">
    <property type="entry name" value="GntR ligand-binding domain-like"/>
    <property type="match status" value="1"/>
</dbReference>
<proteinExistence type="predicted"/>
<evidence type="ECO:0000259" key="4">
    <source>
        <dbReference type="PROSITE" id="PS50949"/>
    </source>
</evidence>
<dbReference type="InterPro" id="IPR000524">
    <property type="entry name" value="Tscrpt_reg_HTH_GntR"/>
</dbReference>
<keyword evidence="6" id="KW-1185">Reference proteome</keyword>
<feature type="domain" description="HTH gntR-type" evidence="4">
    <location>
        <begin position="1"/>
        <end position="66"/>
    </location>
</feature>
<dbReference type="AlphaFoldDB" id="A0A1V8RUC8"/>
<accession>A0A1V8RUC8</accession>
<dbReference type="SUPFAM" id="SSF48008">
    <property type="entry name" value="GntR ligand-binding domain-like"/>
    <property type="match status" value="1"/>
</dbReference>
<evidence type="ECO:0000313" key="6">
    <source>
        <dbReference type="Proteomes" id="UP000191905"/>
    </source>
</evidence>
<keyword evidence="2" id="KW-0238">DNA-binding</keyword>
<dbReference type="Pfam" id="PF07729">
    <property type="entry name" value="FCD"/>
    <property type="match status" value="1"/>
</dbReference>
<dbReference type="SUPFAM" id="SSF46785">
    <property type="entry name" value="Winged helix' DNA-binding domain"/>
    <property type="match status" value="1"/>
</dbReference>
<dbReference type="InterPro" id="IPR036388">
    <property type="entry name" value="WH-like_DNA-bd_sf"/>
</dbReference>
<dbReference type="EMBL" id="MDET01000005">
    <property type="protein sequence ID" value="OQM76748.1"/>
    <property type="molecule type" value="Genomic_DNA"/>
</dbReference>
<dbReference type="PANTHER" id="PTHR43537:SF24">
    <property type="entry name" value="GLUCONATE OPERON TRANSCRIPTIONAL REPRESSOR"/>
    <property type="match status" value="1"/>
</dbReference>
<reference evidence="5 6" key="1">
    <citation type="journal article" date="2016" name="Int. J. Syst. Evol. Microbiol.">
        <title>Pseudaminobacter manganicus sp. nov., isolated from sludge of a manganese mine.</title>
        <authorList>
            <person name="Li J."/>
            <person name="Huang J."/>
            <person name="Liao S."/>
            <person name="Wang G."/>
        </authorList>
    </citation>
    <scope>NUCLEOTIDE SEQUENCE [LARGE SCALE GENOMIC DNA]</scope>
    <source>
        <strain evidence="5 6">JH-7</strain>
    </source>
</reference>
<evidence type="ECO:0000313" key="5">
    <source>
        <dbReference type="EMBL" id="OQM76748.1"/>
    </source>
</evidence>
<gene>
    <name evidence="5" type="ORF">BFN67_12635</name>
</gene>
<evidence type="ECO:0000256" key="1">
    <source>
        <dbReference type="ARBA" id="ARBA00023015"/>
    </source>
</evidence>
<dbReference type="Pfam" id="PF00392">
    <property type="entry name" value="GntR"/>
    <property type="match status" value="1"/>
</dbReference>
<evidence type="ECO:0000256" key="2">
    <source>
        <dbReference type="ARBA" id="ARBA00023125"/>
    </source>
</evidence>
<dbReference type="SMART" id="SM00895">
    <property type="entry name" value="FCD"/>
    <property type="match status" value="1"/>
</dbReference>
<dbReference type="PROSITE" id="PS50949">
    <property type="entry name" value="HTH_GNTR"/>
    <property type="match status" value="1"/>
</dbReference>
<dbReference type="GO" id="GO:0003677">
    <property type="term" value="F:DNA binding"/>
    <property type="evidence" value="ECO:0007669"/>
    <property type="project" value="UniProtKB-KW"/>
</dbReference>
<dbReference type="Proteomes" id="UP000191905">
    <property type="component" value="Unassembled WGS sequence"/>
</dbReference>
<dbReference type="PANTHER" id="PTHR43537">
    <property type="entry name" value="TRANSCRIPTIONAL REGULATOR, GNTR FAMILY"/>
    <property type="match status" value="1"/>
</dbReference>
<dbReference type="InterPro" id="IPR011711">
    <property type="entry name" value="GntR_C"/>
</dbReference>
<dbReference type="InterPro" id="IPR036390">
    <property type="entry name" value="WH_DNA-bd_sf"/>
</dbReference>
<name>A0A1V8RUC8_9HYPH</name>
<evidence type="ECO:0000256" key="3">
    <source>
        <dbReference type="ARBA" id="ARBA00023163"/>
    </source>
</evidence>
<comment type="caution">
    <text evidence="5">The sequence shown here is derived from an EMBL/GenBank/DDBJ whole genome shotgun (WGS) entry which is preliminary data.</text>
</comment>
<protein>
    <recommendedName>
        <fullName evidence="4">HTH gntR-type domain-containing protein</fullName>
    </recommendedName>
</protein>
<dbReference type="InterPro" id="IPR008920">
    <property type="entry name" value="TF_FadR/GntR_C"/>
</dbReference>
<organism evidence="5 6">
    <name type="scientific">Manganibacter manganicus</name>
    <dbReference type="NCBI Taxonomy" id="1873176"/>
    <lineage>
        <taxon>Bacteria</taxon>
        <taxon>Pseudomonadati</taxon>
        <taxon>Pseudomonadota</taxon>
        <taxon>Alphaproteobacteria</taxon>
        <taxon>Hyphomicrobiales</taxon>
        <taxon>Phyllobacteriaceae</taxon>
        <taxon>Manganibacter</taxon>
    </lineage>
</organism>
<sequence>MSLNAETFIREGIIKGRYAFGERLSDRSLAAAMGISRTPVREALSRLAAADLVVIRPQSGTFVVSLTSEMIRSVCAMRGVLECGALRLAAGQDPERLAAAVSVPLAGGAIAIEEGDLTRAEAMDTAFHNALIASANNPLLSRAYRSIIDYVEAIRHRLPRDIKRMQRAVHQHRRIVDLTLAGRLPDAEVELLSHVKIVEGISATVIREKGSL</sequence>
<dbReference type="CDD" id="cd07377">
    <property type="entry name" value="WHTH_GntR"/>
    <property type="match status" value="1"/>
</dbReference>
<dbReference type="STRING" id="1873176.BFN67_12635"/>
<dbReference type="PRINTS" id="PR00035">
    <property type="entry name" value="HTHGNTR"/>
</dbReference>
<keyword evidence="3" id="KW-0804">Transcription</keyword>